<evidence type="ECO:0000256" key="6">
    <source>
        <dbReference type="PROSITE-ProRule" id="PRU01052"/>
    </source>
</evidence>
<keyword evidence="4" id="KW-0342">GTP-binding</keyword>
<dbReference type="Proteomes" id="UP001222027">
    <property type="component" value="Unassembled WGS sequence"/>
</dbReference>
<evidence type="ECO:0000256" key="1">
    <source>
        <dbReference type="ARBA" id="ARBA00022741"/>
    </source>
</evidence>
<dbReference type="GO" id="GO:0016320">
    <property type="term" value="P:endoplasmic reticulum membrane fusion"/>
    <property type="evidence" value="ECO:0007669"/>
    <property type="project" value="TreeGrafter"/>
</dbReference>
<evidence type="ECO:0000256" key="3">
    <source>
        <dbReference type="ARBA" id="ARBA00022824"/>
    </source>
</evidence>
<dbReference type="AlphaFoldDB" id="A0AAV8QAA8"/>
<organism evidence="9 10">
    <name type="scientific">Ensete ventricosum</name>
    <name type="common">Abyssinian banana</name>
    <name type="synonym">Musa ensete</name>
    <dbReference type="NCBI Taxonomy" id="4639"/>
    <lineage>
        <taxon>Eukaryota</taxon>
        <taxon>Viridiplantae</taxon>
        <taxon>Streptophyta</taxon>
        <taxon>Embryophyta</taxon>
        <taxon>Tracheophyta</taxon>
        <taxon>Spermatophyta</taxon>
        <taxon>Magnoliopsida</taxon>
        <taxon>Liliopsida</taxon>
        <taxon>Zingiberales</taxon>
        <taxon>Musaceae</taxon>
        <taxon>Ensete</taxon>
    </lineage>
</organism>
<evidence type="ECO:0000256" key="4">
    <source>
        <dbReference type="ARBA" id="ARBA00023134"/>
    </source>
</evidence>
<dbReference type="PROSITE" id="PS51715">
    <property type="entry name" value="G_GB1_RHD3"/>
    <property type="match status" value="1"/>
</dbReference>
<evidence type="ECO:0000256" key="7">
    <source>
        <dbReference type="SAM" id="SignalP"/>
    </source>
</evidence>
<feature type="chain" id="PRO_5043989770" description="GB1/RHD3-type G domain-containing protein" evidence="7">
    <location>
        <begin position="17"/>
        <end position="99"/>
    </location>
</feature>
<keyword evidence="2" id="KW-0378">Hydrolase</keyword>
<feature type="signal peptide" evidence="7">
    <location>
        <begin position="1"/>
        <end position="16"/>
    </location>
</feature>
<keyword evidence="5" id="KW-0472">Membrane</keyword>
<comment type="caution">
    <text evidence="9">The sequence shown here is derived from an EMBL/GenBank/DDBJ whole genome shotgun (WGS) entry which is preliminary data.</text>
</comment>
<proteinExistence type="inferred from homology"/>
<dbReference type="PANTHER" id="PTHR45923">
    <property type="entry name" value="PROTEIN SEY1"/>
    <property type="match status" value="1"/>
</dbReference>
<dbReference type="Pfam" id="PF05879">
    <property type="entry name" value="RHD3_GTPase"/>
    <property type="match status" value="1"/>
</dbReference>
<dbReference type="GO" id="GO:0003924">
    <property type="term" value="F:GTPase activity"/>
    <property type="evidence" value="ECO:0007669"/>
    <property type="project" value="TreeGrafter"/>
</dbReference>
<dbReference type="GO" id="GO:0005525">
    <property type="term" value="F:GTP binding"/>
    <property type="evidence" value="ECO:0007669"/>
    <property type="project" value="UniProtKB-KW"/>
</dbReference>
<dbReference type="InterPro" id="IPR030386">
    <property type="entry name" value="G_GB1_RHD3_dom"/>
</dbReference>
<evidence type="ECO:0000313" key="9">
    <source>
        <dbReference type="EMBL" id="KAJ8466563.1"/>
    </source>
</evidence>
<accession>A0AAV8QAA8</accession>
<dbReference type="PANTHER" id="PTHR45923:SF2">
    <property type="entry name" value="PROTEIN SEY1"/>
    <property type="match status" value="1"/>
</dbReference>
<reference evidence="9 10" key="1">
    <citation type="submission" date="2022-12" db="EMBL/GenBank/DDBJ databases">
        <title>Chromosome-scale assembly of the Ensete ventricosum genome.</title>
        <authorList>
            <person name="Dussert Y."/>
            <person name="Stocks J."/>
            <person name="Wendawek A."/>
            <person name="Woldeyes F."/>
            <person name="Nichols R.A."/>
            <person name="Borrell J.S."/>
        </authorList>
    </citation>
    <scope>NUCLEOTIDE SEQUENCE [LARGE SCALE GENOMIC DNA]</scope>
    <source>
        <strain evidence="10">cv. Maze</strain>
        <tissue evidence="9">Seeds</tissue>
    </source>
</reference>
<keyword evidence="3" id="KW-0256">Endoplasmic reticulum</keyword>
<evidence type="ECO:0000259" key="8">
    <source>
        <dbReference type="PROSITE" id="PS51715"/>
    </source>
</evidence>
<evidence type="ECO:0000256" key="5">
    <source>
        <dbReference type="ARBA" id="ARBA00023136"/>
    </source>
</evidence>
<keyword evidence="1" id="KW-0547">Nucleotide-binding</keyword>
<dbReference type="GO" id="GO:0005783">
    <property type="term" value="C:endoplasmic reticulum"/>
    <property type="evidence" value="ECO:0007669"/>
    <property type="project" value="TreeGrafter"/>
</dbReference>
<gene>
    <name evidence="9" type="ORF">OPV22_029115</name>
</gene>
<comment type="similarity">
    <text evidence="6">Belongs to the TRAFAC class dynamin-like GTPase superfamily. GB1/RHD3 GTPase family.</text>
</comment>
<protein>
    <recommendedName>
        <fullName evidence="8">GB1/RHD3-type G domain-containing protein</fullName>
    </recommendedName>
</protein>
<evidence type="ECO:0000256" key="2">
    <source>
        <dbReference type="ARBA" id="ARBA00022801"/>
    </source>
</evidence>
<name>A0AAV8QAA8_ENSVE</name>
<sequence>MMIVVLPNLLTEMLVGAVIFIGREQAANKPLLKTIFKVMMRLFSPRKTALLFVIRDKTKTLVENLEPILKENIQMVPVTNYSRYLLPLSICFSTSIICC</sequence>
<keyword evidence="10" id="KW-1185">Reference proteome</keyword>
<dbReference type="InterPro" id="IPR008803">
    <property type="entry name" value="RHD3/Sey1"/>
</dbReference>
<dbReference type="EMBL" id="JAQQAF010000008">
    <property type="protein sequence ID" value="KAJ8466563.1"/>
    <property type="molecule type" value="Genomic_DNA"/>
</dbReference>
<keyword evidence="7" id="KW-0732">Signal</keyword>
<evidence type="ECO:0000313" key="10">
    <source>
        <dbReference type="Proteomes" id="UP001222027"/>
    </source>
</evidence>
<feature type="domain" description="GB1/RHD3-type G" evidence="8">
    <location>
        <begin position="1"/>
        <end position="99"/>
    </location>
</feature>